<protein>
    <submittedName>
        <fullName evidence="1">Uncharacterized protein</fullName>
    </submittedName>
</protein>
<name>A0ABP3V7Y2_9BURK</name>
<keyword evidence="2" id="KW-1185">Reference proteome</keyword>
<evidence type="ECO:0000313" key="1">
    <source>
        <dbReference type="EMBL" id="GAA0749097.1"/>
    </source>
</evidence>
<gene>
    <name evidence="1" type="ORF">GCM10009107_19480</name>
</gene>
<proteinExistence type="predicted"/>
<dbReference type="Proteomes" id="UP001500279">
    <property type="component" value="Unassembled WGS sequence"/>
</dbReference>
<organism evidence="1 2">
    <name type="scientific">Ideonella azotifigens</name>
    <dbReference type="NCBI Taxonomy" id="513160"/>
    <lineage>
        <taxon>Bacteria</taxon>
        <taxon>Pseudomonadati</taxon>
        <taxon>Pseudomonadota</taxon>
        <taxon>Betaproteobacteria</taxon>
        <taxon>Burkholderiales</taxon>
        <taxon>Sphaerotilaceae</taxon>
        <taxon>Ideonella</taxon>
    </lineage>
</organism>
<reference evidence="2" key="1">
    <citation type="journal article" date="2019" name="Int. J. Syst. Evol. Microbiol.">
        <title>The Global Catalogue of Microorganisms (GCM) 10K type strain sequencing project: providing services to taxonomists for standard genome sequencing and annotation.</title>
        <authorList>
            <consortium name="The Broad Institute Genomics Platform"/>
            <consortium name="The Broad Institute Genome Sequencing Center for Infectious Disease"/>
            <person name="Wu L."/>
            <person name="Ma J."/>
        </authorList>
    </citation>
    <scope>NUCLEOTIDE SEQUENCE [LARGE SCALE GENOMIC DNA]</scope>
    <source>
        <strain evidence="2">JCM 15503</strain>
    </source>
</reference>
<dbReference type="EMBL" id="BAAAEW010000008">
    <property type="protein sequence ID" value="GAA0749097.1"/>
    <property type="molecule type" value="Genomic_DNA"/>
</dbReference>
<evidence type="ECO:0000313" key="2">
    <source>
        <dbReference type="Proteomes" id="UP001500279"/>
    </source>
</evidence>
<comment type="caution">
    <text evidence="1">The sequence shown here is derived from an EMBL/GenBank/DDBJ whole genome shotgun (WGS) entry which is preliminary data.</text>
</comment>
<sequence length="79" mass="8720">MIKIFPSAISMGQFVVSPTTHPTECGRFRASISVQRSQGNGSYCRVFRFDKTFASRDAARLFAVSQGWLQTSMAQPPAC</sequence>
<accession>A0ABP3V7Y2</accession>